<feature type="transmembrane region" description="Helical" evidence="1">
    <location>
        <begin position="20"/>
        <end position="38"/>
    </location>
</feature>
<keyword evidence="1" id="KW-0812">Transmembrane</keyword>
<gene>
    <name evidence="5" type="ORF">Azoinq_10455</name>
</gene>
<organism evidence="5 6">
    <name type="scientific">Azospira inquinata</name>
    <dbReference type="NCBI Taxonomy" id="2785627"/>
    <lineage>
        <taxon>Bacteria</taxon>
        <taxon>Pseudomonadati</taxon>
        <taxon>Pseudomonadota</taxon>
        <taxon>Betaproteobacteria</taxon>
        <taxon>Rhodocyclales</taxon>
        <taxon>Rhodocyclaceae</taxon>
        <taxon>Azospira</taxon>
    </lineage>
</organism>
<sequence>MELPAMLADILDDLQQPNVFWQVACLAVSLSLAGWLAYALRSRVRGAQEGNWRVGRRGVARLLFPAFALAFVLTLRPLLRPYMHVNLFNLAVPLLLSLGMIRLVVYILRQAFAPSGWLAVSERFIALVVWGAVALNIVGLDDGVIDLMEQVSFRVGRQELNLWMLLHGLVTIFVTVLAALWLGGLVEGRLMRTEQLDSSLRVVLARVVKALLTLVAVLISLSLVGIDITTLSVFGGALGVGLGFGLQKIASNYVSGFIILLDRSIRLGNLITLDAGTTGVVTQITTRYTVLRALSGIEHIIPNEFFVANVVQNQSFTDTRVFIKTAVQVGYGSDMEQVLDVLVELAKAHPRVLQDPPPRAYLVNFADSGVDMEVGFWINDPDQGTGNIRSDINLSIWKRFKELGIEIPFPQREVRLLGSAQVQLAGASGAERNAG</sequence>
<feature type="transmembrane region" description="Helical" evidence="1">
    <location>
        <begin position="203"/>
        <end position="226"/>
    </location>
</feature>
<dbReference type="PANTHER" id="PTHR30347">
    <property type="entry name" value="POTASSIUM CHANNEL RELATED"/>
    <property type="match status" value="1"/>
</dbReference>
<dbReference type="InterPro" id="IPR006685">
    <property type="entry name" value="MscS_channel_2nd"/>
</dbReference>
<reference evidence="5" key="1">
    <citation type="submission" date="2020-11" db="EMBL/GenBank/DDBJ databases">
        <title>Azospira inquinata sp. nov.</title>
        <authorList>
            <person name="Moe W.M."/>
            <person name="Mikes M.C."/>
        </authorList>
    </citation>
    <scope>NUCLEOTIDE SEQUENCE</scope>
    <source>
        <strain evidence="5">Azo-3</strain>
    </source>
</reference>
<evidence type="ECO:0000259" key="2">
    <source>
        <dbReference type="Pfam" id="PF00924"/>
    </source>
</evidence>
<dbReference type="InterPro" id="IPR049278">
    <property type="entry name" value="MS_channel_C"/>
</dbReference>
<feature type="transmembrane region" description="Helical" evidence="1">
    <location>
        <begin position="85"/>
        <end position="108"/>
    </location>
</feature>
<dbReference type="InterPro" id="IPR049142">
    <property type="entry name" value="MS_channel_1st"/>
</dbReference>
<evidence type="ECO:0000313" key="6">
    <source>
        <dbReference type="Proteomes" id="UP000683428"/>
    </source>
</evidence>
<evidence type="ECO:0000259" key="4">
    <source>
        <dbReference type="Pfam" id="PF21088"/>
    </source>
</evidence>
<keyword evidence="6" id="KW-1185">Reference proteome</keyword>
<dbReference type="KEGG" id="aiq:Azoinq_10455"/>
<evidence type="ECO:0000313" key="5">
    <source>
        <dbReference type="EMBL" id="QWT48283.1"/>
    </source>
</evidence>
<dbReference type="Pfam" id="PF00924">
    <property type="entry name" value="MS_channel_2nd"/>
    <property type="match status" value="1"/>
</dbReference>
<feature type="domain" description="Mechanosensitive ion channel transmembrane helices 2/3" evidence="4">
    <location>
        <begin position="207"/>
        <end position="247"/>
    </location>
</feature>
<protein>
    <submittedName>
        <fullName evidence="5">Mechanosensitive ion channel</fullName>
    </submittedName>
</protein>
<feature type="domain" description="Mechanosensitive ion channel MscS C-terminal" evidence="3">
    <location>
        <begin position="323"/>
        <end position="407"/>
    </location>
</feature>
<dbReference type="GO" id="GO:0055085">
    <property type="term" value="P:transmembrane transport"/>
    <property type="evidence" value="ECO:0007669"/>
    <property type="project" value="InterPro"/>
</dbReference>
<accession>A0A975SL03</accession>
<feature type="transmembrane region" description="Helical" evidence="1">
    <location>
        <begin position="59"/>
        <end position="79"/>
    </location>
</feature>
<dbReference type="EMBL" id="CP064782">
    <property type="protein sequence ID" value="QWT48283.1"/>
    <property type="molecule type" value="Genomic_DNA"/>
</dbReference>
<keyword evidence="1" id="KW-1133">Transmembrane helix</keyword>
<dbReference type="RefSeq" id="WP_216129324.1">
    <property type="nucleotide sequence ID" value="NZ_CP064782.1"/>
</dbReference>
<dbReference type="InterPro" id="IPR052702">
    <property type="entry name" value="MscS-like_channel"/>
</dbReference>
<dbReference type="Pfam" id="PF21088">
    <property type="entry name" value="MS_channel_1st"/>
    <property type="match status" value="1"/>
</dbReference>
<feature type="transmembrane region" description="Helical" evidence="1">
    <location>
        <begin position="160"/>
        <end position="182"/>
    </location>
</feature>
<name>A0A975SL03_9RHOO</name>
<dbReference type="PANTHER" id="PTHR30347:SF1">
    <property type="entry name" value="MECHANOSENSITIVE CHANNEL MSCK"/>
    <property type="match status" value="1"/>
</dbReference>
<dbReference type="Pfam" id="PF21082">
    <property type="entry name" value="MS_channel_3rd"/>
    <property type="match status" value="1"/>
</dbReference>
<keyword evidence="1" id="KW-0472">Membrane</keyword>
<evidence type="ECO:0000259" key="3">
    <source>
        <dbReference type="Pfam" id="PF21082"/>
    </source>
</evidence>
<dbReference type="Proteomes" id="UP000683428">
    <property type="component" value="Chromosome"/>
</dbReference>
<feature type="transmembrane region" description="Helical" evidence="1">
    <location>
        <begin position="120"/>
        <end position="140"/>
    </location>
</feature>
<proteinExistence type="predicted"/>
<dbReference type="AlphaFoldDB" id="A0A975SL03"/>
<dbReference type="GO" id="GO:0016020">
    <property type="term" value="C:membrane"/>
    <property type="evidence" value="ECO:0007669"/>
    <property type="project" value="InterPro"/>
</dbReference>
<feature type="transmembrane region" description="Helical" evidence="1">
    <location>
        <begin position="238"/>
        <end position="261"/>
    </location>
</feature>
<feature type="domain" description="Mechanosensitive ion channel MscS" evidence="2">
    <location>
        <begin position="249"/>
        <end position="315"/>
    </location>
</feature>
<evidence type="ECO:0000256" key="1">
    <source>
        <dbReference type="SAM" id="Phobius"/>
    </source>
</evidence>